<organism evidence="1 2">
    <name type="scientific">Elasticomyces elasticus</name>
    <dbReference type="NCBI Taxonomy" id="574655"/>
    <lineage>
        <taxon>Eukaryota</taxon>
        <taxon>Fungi</taxon>
        <taxon>Dikarya</taxon>
        <taxon>Ascomycota</taxon>
        <taxon>Pezizomycotina</taxon>
        <taxon>Dothideomycetes</taxon>
        <taxon>Dothideomycetidae</taxon>
        <taxon>Mycosphaerellales</taxon>
        <taxon>Teratosphaeriaceae</taxon>
        <taxon>Elasticomyces</taxon>
    </lineage>
</organism>
<reference evidence="1" key="1">
    <citation type="submission" date="2023-08" db="EMBL/GenBank/DDBJ databases">
        <title>Black Yeasts Isolated from many extreme environments.</title>
        <authorList>
            <person name="Coleine C."/>
            <person name="Stajich J.E."/>
            <person name="Selbmann L."/>
        </authorList>
    </citation>
    <scope>NUCLEOTIDE SEQUENCE</scope>
    <source>
        <strain evidence="1">CCFEE 5810</strain>
    </source>
</reference>
<dbReference type="AlphaFoldDB" id="A0AAN7VZ73"/>
<evidence type="ECO:0000313" key="1">
    <source>
        <dbReference type="EMBL" id="KAK5689526.1"/>
    </source>
</evidence>
<proteinExistence type="predicted"/>
<gene>
    <name evidence="1" type="ORF">LTR97_012866</name>
</gene>
<dbReference type="EMBL" id="JAVRQU010000031">
    <property type="protein sequence ID" value="KAK5689526.1"/>
    <property type="molecule type" value="Genomic_DNA"/>
</dbReference>
<name>A0AAN7VZ73_9PEZI</name>
<sequence>MVQSPSMQLCCRLQALPQADVKEQPAPASTTPWLDLLPAEIRIDIFGYALCCRDEGWRINYEHRKNNTSIALLIALVNDPKYGEAYEAFYSCQSFALDYYQELHALNVHNKWPNIVRYITHLELANFANYKEFLGSKAPQTSVLALCSRQPKLRSLTIAYDAQNFGSYPFRRQLENGDSLRGHELTCVASWSEAKQSPHDWPTVTLAVADTCQDDWTLAQWVATFDEVVRSGGEWPACRPDYEQEVLTDFLFSLNNYVDSHLIPNIAEIFAAVSAGTSLLDLDAKGCSAAMLEAISEWVCFCHAMYFSGILVGSASYGRQQRAQRDQLWPSIRGRR</sequence>
<dbReference type="Proteomes" id="UP001310594">
    <property type="component" value="Unassembled WGS sequence"/>
</dbReference>
<accession>A0AAN7VZ73</accession>
<evidence type="ECO:0000313" key="2">
    <source>
        <dbReference type="Proteomes" id="UP001310594"/>
    </source>
</evidence>
<comment type="caution">
    <text evidence="1">The sequence shown here is derived from an EMBL/GenBank/DDBJ whole genome shotgun (WGS) entry which is preliminary data.</text>
</comment>
<protein>
    <submittedName>
        <fullName evidence="1">Uncharacterized protein</fullName>
    </submittedName>
</protein>